<organism evidence="3 4">
    <name type="scientific">Galactobacter valiniphilus</name>
    <dbReference type="NCBI Taxonomy" id="2676122"/>
    <lineage>
        <taxon>Bacteria</taxon>
        <taxon>Bacillati</taxon>
        <taxon>Actinomycetota</taxon>
        <taxon>Actinomycetes</taxon>
        <taxon>Micrococcales</taxon>
        <taxon>Micrococcaceae</taxon>
        <taxon>Galactobacter</taxon>
    </lineage>
</organism>
<feature type="compositionally biased region" description="Low complexity" evidence="1">
    <location>
        <begin position="495"/>
        <end position="512"/>
    </location>
</feature>
<evidence type="ECO:0000256" key="1">
    <source>
        <dbReference type="SAM" id="MobiDB-lite"/>
    </source>
</evidence>
<reference evidence="3 4" key="1">
    <citation type="submission" date="2018-07" db="EMBL/GenBank/DDBJ databases">
        <title>Arthrobacter sp. nov., isolated from raw cow's milk with high bacterial count.</title>
        <authorList>
            <person name="Hahne J."/>
            <person name="Isele D."/>
            <person name="Lipski A."/>
        </authorList>
    </citation>
    <scope>NUCLEOTIDE SEQUENCE [LARGE SCALE GENOMIC DNA]</scope>
    <source>
        <strain evidence="3 4">JZ R-35</strain>
    </source>
</reference>
<feature type="transmembrane region" description="Helical" evidence="2">
    <location>
        <begin position="523"/>
        <end position="545"/>
    </location>
</feature>
<accession>A0A399J9M9</accession>
<keyword evidence="2" id="KW-0812">Transmembrane</keyword>
<dbReference type="RefSeq" id="WP_147391655.1">
    <property type="nucleotide sequence ID" value="NZ_QQXK01000021.1"/>
</dbReference>
<dbReference type="AlphaFoldDB" id="A0A399J9M9"/>
<feature type="region of interest" description="Disordered" evidence="1">
    <location>
        <begin position="495"/>
        <end position="515"/>
    </location>
</feature>
<feature type="transmembrane region" description="Helical" evidence="2">
    <location>
        <begin position="557"/>
        <end position="577"/>
    </location>
</feature>
<feature type="region of interest" description="Disordered" evidence="1">
    <location>
        <begin position="386"/>
        <end position="417"/>
    </location>
</feature>
<proteinExistence type="predicted"/>
<protein>
    <submittedName>
        <fullName evidence="3">Uncharacterized protein</fullName>
    </submittedName>
</protein>
<evidence type="ECO:0000313" key="3">
    <source>
        <dbReference type="EMBL" id="RII41780.1"/>
    </source>
</evidence>
<name>A0A399J9M9_9MICC</name>
<dbReference type="Proteomes" id="UP000265419">
    <property type="component" value="Unassembled WGS sequence"/>
</dbReference>
<feature type="compositionally biased region" description="Low complexity" evidence="1">
    <location>
        <begin position="387"/>
        <end position="407"/>
    </location>
</feature>
<gene>
    <name evidence="3" type="ORF">DWB68_10885</name>
</gene>
<evidence type="ECO:0000256" key="2">
    <source>
        <dbReference type="SAM" id="Phobius"/>
    </source>
</evidence>
<sequence length="579" mass="59283">MSLENQGTDAGQGMTPDAGPGTVWRVTLAWPETSTTGRQERVDGLQQLLSTRAVVGLMGPGRPTRGGMVVDLVLPVEQTRILTASRDGQLNAGAVGDDFAWELHRFTGAVVVNGDLATGDFAVLASDGSLDDDALAGLLDEPVSEALLIGTVPAAEAEESADRLEVAGWISDGERPVVAAIAPEADPTALLLPGSSELSLALRERPGRVDVLLWGAPEASPAAQPTRRRRAAHRTPLLSTHLGARRRAVVLPDFMRPAGSDAAALLERLEEDFAPVSSQEMTALGRVLPASALRDLVSAINDAPALGLDPEGGVLAPVEDGLMPGEEQDVEQPSPHAQAAAVLRALGQDPAWLGLFDGVAPVGRSARPLAGREPARPLVRRLEEPARTLPAAPAAPAASTTQAEAPTRVSPSVEPAVPAKAPSPQVFDAVAAPAVGLPLPSQAGDREAAARLGVGTQAGGFASRVRRAAGATEEGTFEEVLTGVATGALPAAVQAGTPLPTPAAGTPTSSAGDDSAALRRGGWAVPVLVIGVILLVLGIVAFVFSDRFTEIKDLLRLGAAVSAGLGVVLGIVSLFGARR</sequence>
<keyword evidence="2" id="KW-0472">Membrane</keyword>
<feature type="region of interest" description="Disordered" evidence="1">
    <location>
        <begin position="1"/>
        <end position="22"/>
    </location>
</feature>
<keyword evidence="2" id="KW-1133">Transmembrane helix</keyword>
<comment type="caution">
    <text evidence="3">The sequence shown here is derived from an EMBL/GenBank/DDBJ whole genome shotgun (WGS) entry which is preliminary data.</text>
</comment>
<keyword evidence="4" id="KW-1185">Reference proteome</keyword>
<evidence type="ECO:0000313" key="4">
    <source>
        <dbReference type="Proteomes" id="UP000265419"/>
    </source>
</evidence>
<dbReference type="EMBL" id="QQXK01000021">
    <property type="protein sequence ID" value="RII41780.1"/>
    <property type="molecule type" value="Genomic_DNA"/>
</dbReference>